<reference evidence="8 9" key="1">
    <citation type="submission" date="2024-09" db="EMBL/GenBank/DDBJ databases">
        <authorList>
            <person name="Sun Q."/>
            <person name="Mori K."/>
        </authorList>
    </citation>
    <scope>NUCLEOTIDE SEQUENCE [LARGE SCALE GENOMIC DNA]</scope>
    <source>
        <strain evidence="8 9">CCM 7228</strain>
    </source>
</reference>
<dbReference type="GO" id="GO:0032259">
    <property type="term" value="P:methylation"/>
    <property type="evidence" value="ECO:0007669"/>
    <property type="project" value="UniProtKB-KW"/>
</dbReference>
<dbReference type="InterPro" id="IPR018117">
    <property type="entry name" value="C5_DNA_meth_AS"/>
</dbReference>
<keyword evidence="4" id="KW-0680">Restriction system</keyword>
<dbReference type="SUPFAM" id="SSF53335">
    <property type="entry name" value="S-adenosyl-L-methionine-dependent methyltransferases"/>
    <property type="match status" value="1"/>
</dbReference>
<evidence type="ECO:0000256" key="2">
    <source>
        <dbReference type="ARBA" id="ARBA00022679"/>
    </source>
</evidence>
<dbReference type="InterPro" id="IPR050390">
    <property type="entry name" value="C5-Methyltransferase"/>
</dbReference>
<dbReference type="Pfam" id="PF00145">
    <property type="entry name" value="DNA_methylase"/>
    <property type="match status" value="1"/>
</dbReference>
<evidence type="ECO:0000256" key="7">
    <source>
        <dbReference type="RuleBase" id="RU000417"/>
    </source>
</evidence>
<dbReference type="CDD" id="cd00315">
    <property type="entry name" value="Cyt_C5_DNA_methylase"/>
    <property type="match status" value="1"/>
</dbReference>
<evidence type="ECO:0000256" key="5">
    <source>
        <dbReference type="PROSITE-ProRule" id="PRU01016"/>
    </source>
</evidence>
<feature type="active site" evidence="5">
    <location>
        <position position="85"/>
    </location>
</feature>
<dbReference type="Proteomes" id="UP001589854">
    <property type="component" value="Unassembled WGS sequence"/>
</dbReference>
<gene>
    <name evidence="8" type="ORF">ACFFIX_10315</name>
</gene>
<keyword evidence="9" id="KW-1185">Reference proteome</keyword>
<comment type="catalytic activity">
    <reaction evidence="7">
        <text>a 2'-deoxycytidine in DNA + S-adenosyl-L-methionine = a 5-methyl-2'-deoxycytidine in DNA + S-adenosyl-L-homocysteine + H(+)</text>
        <dbReference type="Rhea" id="RHEA:13681"/>
        <dbReference type="Rhea" id="RHEA-COMP:11369"/>
        <dbReference type="Rhea" id="RHEA-COMP:11370"/>
        <dbReference type="ChEBI" id="CHEBI:15378"/>
        <dbReference type="ChEBI" id="CHEBI:57856"/>
        <dbReference type="ChEBI" id="CHEBI:59789"/>
        <dbReference type="ChEBI" id="CHEBI:85452"/>
        <dbReference type="ChEBI" id="CHEBI:85454"/>
        <dbReference type="EC" id="2.1.1.37"/>
    </reaction>
</comment>
<organism evidence="8 9">
    <name type="scientific">Metabacillus herbersteinensis</name>
    <dbReference type="NCBI Taxonomy" id="283816"/>
    <lineage>
        <taxon>Bacteria</taxon>
        <taxon>Bacillati</taxon>
        <taxon>Bacillota</taxon>
        <taxon>Bacilli</taxon>
        <taxon>Bacillales</taxon>
        <taxon>Bacillaceae</taxon>
        <taxon>Metabacillus</taxon>
    </lineage>
</organism>
<dbReference type="InterPro" id="IPR031303">
    <property type="entry name" value="C5_meth_CS"/>
</dbReference>
<sequence>MVDKKHNILDLFSGCGGFSLGFEQAGFNVSLGVDIWSDALRTYKENHQNTETLEADLSEVSPEDLLSRVGLKKEDISVIIGGPPCQGFSLSGKREINDPRNKLYQAFVNTVDYIKPKIFVMENVPGLVRLFKGLAKDQILQEFEKVGYNVSYKILTAADYGVPQTRKRVFFVGLRKDLFPFPFDYFEFPQPTHGPDGTRPYITSKEAIDDLPLYNDNEQVEDSMPYSITPSNEYQKLMREKSNAIFNHIPTIHKEQTRNIIAMVPDGGNYKDLPKELWETRKVNIAWTRMDSKKPCFTIDTGHNHHFHYLANRVPTCRESARIQSFPDDFIFKGTKTSQLKQVGNAVPPLLSKALANKVMELLEMEAINNDIQSCQTV</sequence>
<evidence type="ECO:0000256" key="6">
    <source>
        <dbReference type="RuleBase" id="RU000416"/>
    </source>
</evidence>
<dbReference type="InterPro" id="IPR001525">
    <property type="entry name" value="C5_MeTfrase"/>
</dbReference>
<dbReference type="PANTHER" id="PTHR10629:SF52">
    <property type="entry name" value="DNA (CYTOSINE-5)-METHYLTRANSFERASE 1"/>
    <property type="match status" value="1"/>
</dbReference>
<dbReference type="Gene3D" id="3.90.120.10">
    <property type="entry name" value="DNA Methylase, subunit A, domain 2"/>
    <property type="match status" value="1"/>
</dbReference>
<evidence type="ECO:0000256" key="3">
    <source>
        <dbReference type="ARBA" id="ARBA00022691"/>
    </source>
</evidence>
<dbReference type="InterPro" id="IPR029063">
    <property type="entry name" value="SAM-dependent_MTases_sf"/>
</dbReference>
<comment type="caution">
    <text evidence="8">The sequence shown here is derived from an EMBL/GenBank/DDBJ whole genome shotgun (WGS) entry which is preliminary data.</text>
</comment>
<evidence type="ECO:0000313" key="9">
    <source>
        <dbReference type="Proteomes" id="UP001589854"/>
    </source>
</evidence>
<dbReference type="Gene3D" id="3.40.50.150">
    <property type="entry name" value="Vaccinia Virus protein VP39"/>
    <property type="match status" value="1"/>
</dbReference>
<protein>
    <recommendedName>
        <fullName evidence="7">Cytosine-specific methyltransferase</fullName>
        <ecNumber evidence="7">2.1.1.37</ecNumber>
    </recommendedName>
</protein>
<keyword evidence="3 5" id="KW-0949">S-adenosyl-L-methionine</keyword>
<keyword evidence="1 5" id="KW-0489">Methyltransferase</keyword>
<dbReference type="GO" id="GO:0003886">
    <property type="term" value="F:DNA (cytosine-5-)-methyltransferase activity"/>
    <property type="evidence" value="ECO:0007669"/>
    <property type="project" value="UniProtKB-EC"/>
</dbReference>
<evidence type="ECO:0000256" key="4">
    <source>
        <dbReference type="ARBA" id="ARBA00022747"/>
    </source>
</evidence>
<evidence type="ECO:0000313" key="8">
    <source>
        <dbReference type="EMBL" id="MFC0271847.1"/>
    </source>
</evidence>
<dbReference type="PROSITE" id="PS00094">
    <property type="entry name" value="C5_MTASE_1"/>
    <property type="match status" value="1"/>
</dbReference>
<comment type="similarity">
    <text evidence="5 6">Belongs to the class I-like SAM-binding methyltransferase superfamily. C5-methyltransferase family.</text>
</comment>
<dbReference type="EC" id="2.1.1.37" evidence="7"/>
<dbReference type="PRINTS" id="PR00105">
    <property type="entry name" value="C5METTRFRASE"/>
</dbReference>
<name>A0ABV6GDT7_9BACI</name>
<dbReference type="RefSeq" id="WP_378933497.1">
    <property type="nucleotide sequence ID" value="NZ_JBHLVO010000006.1"/>
</dbReference>
<dbReference type="PROSITE" id="PS51679">
    <property type="entry name" value="SAM_MT_C5"/>
    <property type="match status" value="1"/>
</dbReference>
<accession>A0ABV6GDT7</accession>
<dbReference type="EMBL" id="JBHLVO010000006">
    <property type="protein sequence ID" value="MFC0271847.1"/>
    <property type="molecule type" value="Genomic_DNA"/>
</dbReference>
<dbReference type="PANTHER" id="PTHR10629">
    <property type="entry name" value="CYTOSINE-SPECIFIC METHYLTRANSFERASE"/>
    <property type="match status" value="1"/>
</dbReference>
<evidence type="ECO:0000256" key="1">
    <source>
        <dbReference type="ARBA" id="ARBA00022603"/>
    </source>
</evidence>
<proteinExistence type="inferred from homology"/>
<dbReference type="NCBIfam" id="TIGR00675">
    <property type="entry name" value="dcm"/>
    <property type="match status" value="1"/>
</dbReference>
<keyword evidence="2 5" id="KW-0808">Transferase</keyword>
<dbReference type="PROSITE" id="PS00095">
    <property type="entry name" value="C5_MTASE_2"/>
    <property type="match status" value="1"/>
</dbReference>